<dbReference type="AlphaFoldDB" id="A0A1F5UTV1"/>
<evidence type="ECO:0000313" key="1">
    <source>
        <dbReference type="EMBL" id="OGF54578.1"/>
    </source>
</evidence>
<dbReference type="Proteomes" id="UP000179157">
    <property type="component" value="Unassembled WGS sequence"/>
</dbReference>
<name>A0A1F5UTV1_FRAXR</name>
<feature type="non-terminal residue" evidence="1">
    <location>
        <position position="1"/>
    </location>
</feature>
<gene>
    <name evidence="1" type="ORF">A2Z21_06775</name>
</gene>
<comment type="caution">
    <text evidence="1">The sequence shown here is derived from an EMBL/GenBank/DDBJ whole genome shotgun (WGS) entry which is preliminary data.</text>
</comment>
<sequence>ATEPQAPGPKTFTLSQPESGRLAFEAQGKKLGEEAYKLERLPTGEYKLSSQGFFSFNVLASDVKFEYTQETRLNADLRPLSFALDFHGPLGLGNRSTKVQIEGEQALISSGSDKPREIQVPKERFLLLGMFSSYVLATKMVTGSDPMRLTAFIAAGFEGPQDQAQEDNTSALTVPLEFVKLAPVRIRDKATGKEREVEQYLLRLGDPDQMDPRSDGSQGPQILASNGEFLGLIGTSEDASRGDFRVYRMDLFPQGFEILSAK</sequence>
<accession>A0A1F5UTV1</accession>
<protein>
    <submittedName>
        <fullName evidence="1">Uncharacterized protein</fullName>
    </submittedName>
</protein>
<reference evidence="1 2" key="1">
    <citation type="journal article" date="2016" name="Nat. Commun.">
        <title>Thousands of microbial genomes shed light on interconnected biogeochemical processes in an aquifer system.</title>
        <authorList>
            <person name="Anantharaman K."/>
            <person name="Brown C.T."/>
            <person name="Hug L.A."/>
            <person name="Sharon I."/>
            <person name="Castelle C.J."/>
            <person name="Probst A.J."/>
            <person name="Thomas B.C."/>
            <person name="Singh A."/>
            <person name="Wilkins M.J."/>
            <person name="Karaoz U."/>
            <person name="Brodie E.L."/>
            <person name="Williams K.H."/>
            <person name="Hubbard S.S."/>
            <person name="Banfield J.F."/>
        </authorList>
    </citation>
    <scope>NUCLEOTIDE SEQUENCE [LARGE SCALE GENOMIC DNA]</scope>
    <source>
        <strain evidence="2">RBG_16_55_9</strain>
    </source>
</reference>
<dbReference type="EMBL" id="MFGX01000076">
    <property type="protein sequence ID" value="OGF54578.1"/>
    <property type="molecule type" value="Genomic_DNA"/>
</dbReference>
<dbReference type="STRING" id="1817864.A2Z21_06775"/>
<organism evidence="1 2">
    <name type="scientific">Fraserbacteria sp. (strain RBG_16_55_9)</name>
    <dbReference type="NCBI Taxonomy" id="1817864"/>
    <lineage>
        <taxon>Bacteria</taxon>
        <taxon>Candidatus Fraseribacteriota</taxon>
    </lineage>
</organism>
<proteinExistence type="predicted"/>
<evidence type="ECO:0000313" key="2">
    <source>
        <dbReference type="Proteomes" id="UP000179157"/>
    </source>
</evidence>